<evidence type="ECO:0000256" key="1">
    <source>
        <dbReference type="SAM" id="MobiDB-lite"/>
    </source>
</evidence>
<dbReference type="Gene3D" id="2.60.60.30">
    <property type="entry name" value="sav2460 like domains"/>
    <property type="match status" value="1"/>
</dbReference>
<dbReference type="InterPro" id="IPR011856">
    <property type="entry name" value="tRNA_endonuc-like_dom_sf"/>
</dbReference>
<accession>A0A7U9PUL8</accession>
<dbReference type="Pfam" id="PF02342">
    <property type="entry name" value="TerD"/>
    <property type="match status" value="1"/>
</dbReference>
<evidence type="ECO:0000313" key="5">
    <source>
        <dbReference type="Proteomes" id="UP000287830"/>
    </source>
</evidence>
<dbReference type="InterPro" id="IPR003325">
    <property type="entry name" value="TerD"/>
</dbReference>
<protein>
    <submittedName>
        <fullName evidence="4">Restriction endonuclease</fullName>
    </submittedName>
</protein>
<keyword evidence="4" id="KW-0255">Endonuclease</keyword>
<dbReference type="GO" id="GO:0003677">
    <property type="term" value="F:DNA binding"/>
    <property type="evidence" value="ECO:0007669"/>
    <property type="project" value="InterPro"/>
</dbReference>
<dbReference type="InterPro" id="IPR011335">
    <property type="entry name" value="Restrct_endonuc-II-like"/>
</dbReference>
<dbReference type="GeneID" id="95620084"/>
<dbReference type="Gene3D" id="3.40.1350.10">
    <property type="match status" value="1"/>
</dbReference>
<feature type="region of interest" description="Disordered" evidence="1">
    <location>
        <begin position="1"/>
        <end position="71"/>
    </location>
</feature>
<dbReference type="SUPFAM" id="SSF52980">
    <property type="entry name" value="Restriction endonuclease-like"/>
    <property type="match status" value="1"/>
</dbReference>
<feature type="domain" description="TerD" evidence="2">
    <location>
        <begin position="560"/>
        <end position="704"/>
    </location>
</feature>
<keyword evidence="4" id="KW-0378">Hydrolase</keyword>
<dbReference type="RefSeq" id="WP_125043843.1">
    <property type="nucleotide sequence ID" value="NZ_BHZC01000001.1"/>
</dbReference>
<feature type="domain" description="Restriction endonuclease type IV Mrr" evidence="3">
    <location>
        <begin position="398"/>
        <end position="509"/>
    </location>
</feature>
<name>A0A7U9PUL8_9ACTN</name>
<feature type="region of interest" description="Disordered" evidence="1">
    <location>
        <begin position="517"/>
        <end position="551"/>
    </location>
</feature>
<keyword evidence="4" id="KW-0540">Nuclease</keyword>
<comment type="caution">
    <text evidence="4">The sequence shown here is derived from an EMBL/GenBank/DDBJ whole genome shotgun (WGS) entry which is preliminary data.</text>
</comment>
<dbReference type="GO" id="GO:0015666">
    <property type="term" value="F:restriction endodeoxyribonuclease activity"/>
    <property type="evidence" value="ECO:0007669"/>
    <property type="project" value="TreeGrafter"/>
</dbReference>
<feature type="region of interest" description="Disordered" evidence="1">
    <location>
        <begin position="365"/>
        <end position="389"/>
    </location>
</feature>
<proteinExistence type="predicted"/>
<dbReference type="PANTHER" id="PTHR30015:SF7">
    <property type="entry name" value="TYPE IV METHYL-DIRECTED RESTRICTION ENZYME ECOKMRR"/>
    <property type="match status" value="1"/>
</dbReference>
<dbReference type="InterPro" id="IPR052906">
    <property type="entry name" value="Type_IV_Methyl-Rstrct_Enzyme"/>
</dbReference>
<dbReference type="Pfam" id="PF04471">
    <property type="entry name" value="Mrr_cat"/>
    <property type="match status" value="1"/>
</dbReference>
<dbReference type="PANTHER" id="PTHR30015">
    <property type="entry name" value="MRR RESTRICTION SYSTEM PROTEIN"/>
    <property type="match status" value="1"/>
</dbReference>
<evidence type="ECO:0000313" key="4">
    <source>
        <dbReference type="EMBL" id="GCD33322.1"/>
    </source>
</evidence>
<reference evidence="4 5" key="1">
    <citation type="submission" date="2018-11" db="EMBL/GenBank/DDBJ databases">
        <title>Whole genome sequence of Streptomyces chrestomyceticus NBRC 13444(T).</title>
        <authorList>
            <person name="Komaki H."/>
            <person name="Tamura T."/>
        </authorList>
    </citation>
    <scope>NUCLEOTIDE SEQUENCE [LARGE SCALE GENOMIC DNA]</scope>
    <source>
        <strain evidence="4 5">NBRC 13444</strain>
    </source>
</reference>
<evidence type="ECO:0000259" key="2">
    <source>
        <dbReference type="Pfam" id="PF02342"/>
    </source>
</evidence>
<feature type="compositionally biased region" description="Basic and acidic residues" evidence="1">
    <location>
        <begin position="21"/>
        <end position="71"/>
    </location>
</feature>
<dbReference type="CDD" id="cd06974">
    <property type="entry name" value="TerD_like"/>
    <property type="match status" value="1"/>
</dbReference>
<dbReference type="EMBL" id="BHZC01000001">
    <property type="protein sequence ID" value="GCD33322.1"/>
    <property type="molecule type" value="Genomic_DNA"/>
</dbReference>
<organism evidence="4 5">
    <name type="scientific">Streptomyces chrestomyceticus JCM 4735</name>
    <dbReference type="NCBI Taxonomy" id="1306181"/>
    <lineage>
        <taxon>Bacteria</taxon>
        <taxon>Bacillati</taxon>
        <taxon>Actinomycetota</taxon>
        <taxon>Actinomycetes</taxon>
        <taxon>Kitasatosporales</taxon>
        <taxon>Streptomycetaceae</taxon>
        <taxon>Streptomyces</taxon>
    </lineage>
</organism>
<dbReference type="Proteomes" id="UP000287830">
    <property type="component" value="Unassembled WGS sequence"/>
</dbReference>
<dbReference type="AlphaFoldDB" id="A0A7U9PUL8"/>
<dbReference type="OrthoDB" id="3206608at2"/>
<dbReference type="InterPro" id="IPR007560">
    <property type="entry name" value="Restrct_endonuc_IV_Mrr"/>
</dbReference>
<sequence>MSRRSNGLVAVWAEAQRQQQRRQEAQRRAGEQARRDQERQQRDTERAMARMQRERRDAYRQQREADARRRTEELDARMAELSGLLADGCRAPAFTADALRRPEHVEAFAPGRLAVPVPMPDPSAYQPQAGGWSLGGARRAQAQEEARARYEHDWHAAQAAEAQRLRQLEDYRRQYDQWAAGQLAEIRSYNAAVEELLTGLRGGDPDAVVEYFSAALYAATGWPQGFPRRVHAAFDPAARQLVLDWELPGYDIVPAAKSVRYMYAADQDKDVARPVTQRRAAYRDVLAQSVLLVVHDLFAADPSRTLDSVVVNGFVDDVDPVTGRPAQLCLATVTALRDAFEELHLAQVSAVDCLTDGLRGQLSARPDQRATVRPARQPGDVGGGVVTHGGDAEPDLFTMDPIAFEGLVAELFRAMGMQAVTTQRSGDGGVDVDALDSDPIRGGKIIVQVKRYRNTVPPTAVRDLFGTVQSEGANKGVLVTTSRFGPGAHAFANGKPLTLVSGPELVDLLARHGLRGRLGAAPAPDRRQAPAEADEAETAQDPAPEAERDGGSILGMNWSGSVALDVCALVCQGNRVLSDDHFVFYNNPRTPDGTVRMLSGFAPDRAAIQVDFDALPAAADRFVLVAAVDPETDPHADLSGFTDACIRLVDASGTELGQLEVSDGRGGETALVLGSFRRRANGDWDFVLGGKGYEGGLEALVQEYGIEVA</sequence>
<evidence type="ECO:0000259" key="3">
    <source>
        <dbReference type="Pfam" id="PF04471"/>
    </source>
</evidence>
<gene>
    <name evidence="4" type="ORF">OEIGOIKO_01041</name>
</gene>
<dbReference type="GO" id="GO:0009307">
    <property type="term" value="P:DNA restriction-modification system"/>
    <property type="evidence" value="ECO:0007669"/>
    <property type="project" value="InterPro"/>
</dbReference>